<dbReference type="InterPro" id="IPR013087">
    <property type="entry name" value="Znf_C2H2_type"/>
</dbReference>
<dbReference type="EMBL" id="JBBXMP010000013">
    <property type="protein sequence ID" value="KAL0069284.1"/>
    <property type="molecule type" value="Genomic_DNA"/>
</dbReference>
<dbReference type="PROSITE" id="PS00028">
    <property type="entry name" value="ZINC_FINGER_C2H2_1"/>
    <property type="match status" value="1"/>
</dbReference>
<keyword evidence="5" id="KW-1185">Reference proteome</keyword>
<dbReference type="PROSITE" id="PS50157">
    <property type="entry name" value="ZINC_FINGER_C2H2_2"/>
    <property type="match status" value="1"/>
</dbReference>
<dbReference type="Proteomes" id="UP001437256">
    <property type="component" value="Unassembled WGS sequence"/>
</dbReference>
<feature type="compositionally biased region" description="Gly residues" evidence="2">
    <location>
        <begin position="45"/>
        <end position="56"/>
    </location>
</feature>
<proteinExistence type="predicted"/>
<feature type="region of interest" description="Disordered" evidence="2">
    <location>
        <begin position="27"/>
        <end position="56"/>
    </location>
</feature>
<feature type="compositionally biased region" description="Polar residues" evidence="2">
    <location>
        <begin position="374"/>
        <end position="395"/>
    </location>
</feature>
<evidence type="ECO:0000313" key="4">
    <source>
        <dbReference type="EMBL" id="KAL0069284.1"/>
    </source>
</evidence>
<evidence type="ECO:0000256" key="1">
    <source>
        <dbReference type="PROSITE-ProRule" id="PRU00042"/>
    </source>
</evidence>
<evidence type="ECO:0000256" key="2">
    <source>
        <dbReference type="SAM" id="MobiDB-lite"/>
    </source>
</evidence>
<feature type="region of interest" description="Disordered" evidence="2">
    <location>
        <begin position="373"/>
        <end position="395"/>
    </location>
</feature>
<feature type="region of interest" description="Disordered" evidence="2">
    <location>
        <begin position="69"/>
        <end position="129"/>
    </location>
</feature>
<feature type="region of interest" description="Disordered" evidence="2">
    <location>
        <begin position="467"/>
        <end position="490"/>
    </location>
</feature>
<keyword evidence="1" id="KW-0862">Zinc</keyword>
<evidence type="ECO:0000259" key="3">
    <source>
        <dbReference type="PROSITE" id="PS50157"/>
    </source>
</evidence>
<feature type="compositionally biased region" description="Basic residues" evidence="2">
    <location>
        <begin position="77"/>
        <end position="91"/>
    </location>
</feature>
<feature type="compositionally biased region" description="Acidic residues" evidence="2">
    <location>
        <begin position="427"/>
        <end position="446"/>
    </location>
</feature>
<comment type="caution">
    <text evidence="4">The sequence shown here is derived from an EMBL/GenBank/DDBJ whole genome shotgun (WGS) entry which is preliminary data.</text>
</comment>
<feature type="domain" description="C2H2-type" evidence="3">
    <location>
        <begin position="209"/>
        <end position="232"/>
    </location>
</feature>
<feature type="compositionally biased region" description="Acidic residues" evidence="2">
    <location>
        <begin position="478"/>
        <end position="490"/>
    </location>
</feature>
<evidence type="ECO:0000313" key="5">
    <source>
        <dbReference type="Proteomes" id="UP001437256"/>
    </source>
</evidence>
<gene>
    <name evidence="4" type="ORF">AAF712_003649</name>
</gene>
<keyword evidence="1" id="KW-0479">Metal-binding</keyword>
<feature type="compositionally biased region" description="Low complexity" evidence="2">
    <location>
        <begin position="101"/>
        <end position="119"/>
    </location>
</feature>
<sequence>MEQGLESSIAQSLLSLSKSSNAIPIRVPSAKLQQEPADSLLFADGSGGDGSLGGTSGFPAGLSGSIGAGSVGNPSALKHHRRLSSTGKTKRRLSDARDAASRPSPASLSLSGLSLNSPPHTNVPLSTSFTSAMGTSSPVNISGQAPDGLPGSVGSVSSSIPGPLGNGLPASVDTYKTILPGAVVGSAPAGTIVKPVPIAKNGKKRGMDHRCEMCNKVYRHPSCLIKHRWEHTTHWRESSKYVLSKHQQVQLLEAAAILSHFSSDSATGTSLPEDRSLWPSFLSGGALPLPEGSCSVPALTSSTRATSTGPRLHDYAISTADAVKVRPGLVVANGNAASGEQTTNVTVKGSTPIPVPNGTEVYGYGYGYGRAGSASGNSVSRGKSWGERSSSPYNTRSSGAAAAAIYEAAVRPLLPGQVVAGRSGSSELEDEEEVEDQEEEDDDVDVDVVDVDGGIAGKMRYPYEYDTGVKTGMKPMKEEEEDWEMEMDMD</sequence>
<accession>A0ABR3A7J9</accession>
<organism evidence="4 5">
    <name type="scientific">Marasmius tenuissimus</name>
    <dbReference type="NCBI Taxonomy" id="585030"/>
    <lineage>
        <taxon>Eukaryota</taxon>
        <taxon>Fungi</taxon>
        <taxon>Dikarya</taxon>
        <taxon>Basidiomycota</taxon>
        <taxon>Agaricomycotina</taxon>
        <taxon>Agaricomycetes</taxon>
        <taxon>Agaricomycetidae</taxon>
        <taxon>Agaricales</taxon>
        <taxon>Marasmiineae</taxon>
        <taxon>Marasmiaceae</taxon>
        <taxon>Marasmius</taxon>
    </lineage>
</organism>
<name>A0ABR3A7J9_9AGAR</name>
<protein>
    <recommendedName>
        <fullName evidence="3">C2H2-type domain-containing protein</fullName>
    </recommendedName>
</protein>
<feature type="region of interest" description="Disordered" evidence="2">
    <location>
        <begin position="418"/>
        <end position="446"/>
    </location>
</feature>
<reference evidence="4 5" key="1">
    <citation type="submission" date="2024-05" db="EMBL/GenBank/DDBJ databases">
        <title>A draft genome resource for the thread blight pathogen Marasmius tenuissimus strain MS-2.</title>
        <authorList>
            <person name="Yulfo-Soto G.E."/>
            <person name="Baruah I.K."/>
            <person name="Amoako-Attah I."/>
            <person name="Bukari Y."/>
            <person name="Meinhardt L.W."/>
            <person name="Bailey B.A."/>
            <person name="Cohen S.P."/>
        </authorList>
    </citation>
    <scope>NUCLEOTIDE SEQUENCE [LARGE SCALE GENOMIC DNA]</scope>
    <source>
        <strain evidence="4 5">MS-2</strain>
    </source>
</reference>
<keyword evidence="1" id="KW-0863">Zinc-finger</keyword>